<dbReference type="AlphaFoldDB" id="A0ABD2JDC1"/>
<feature type="region of interest" description="Disordered" evidence="2">
    <location>
        <begin position="19"/>
        <end position="47"/>
    </location>
</feature>
<dbReference type="EMBL" id="JBICBT010000998">
    <property type="protein sequence ID" value="KAL3088572.1"/>
    <property type="molecule type" value="Genomic_DNA"/>
</dbReference>
<keyword evidence="4" id="KW-1185">Reference proteome</keyword>
<dbReference type="PANTHER" id="PTHR13015">
    <property type="entry name" value="PROTEIN AD-016-RELATED"/>
    <property type="match status" value="1"/>
</dbReference>
<feature type="compositionally biased region" description="Acidic residues" evidence="2">
    <location>
        <begin position="257"/>
        <end position="268"/>
    </location>
</feature>
<proteinExistence type="inferred from homology"/>
<comment type="similarity">
    <text evidence="1">Belongs to the CCDC53 family.</text>
</comment>
<organism evidence="3 4">
    <name type="scientific">Heterodera trifolii</name>
    <dbReference type="NCBI Taxonomy" id="157864"/>
    <lineage>
        <taxon>Eukaryota</taxon>
        <taxon>Metazoa</taxon>
        <taxon>Ecdysozoa</taxon>
        <taxon>Nematoda</taxon>
        <taxon>Chromadorea</taxon>
        <taxon>Rhabditida</taxon>
        <taxon>Tylenchina</taxon>
        <taxon>Tylenchomorpha</taxon>
        <taxon>Tylenchoidea</taxon>
        <taxon>Heteroderidae</taxon>
        <taxon>Heteroderinae</taxon>
        <taxon>Heterodera</taxon>
    </lineage>
</organism>
<dbReference type="Proteomes" id="UP001620626">
    <property type="component" value="Unassembled WGS sequence"/>
</dbReference>
<dbReference type="Gene3D" id="1.20.5.110">
    <property type="match status" value="1"/>
</dbReference>
<dbReference type="Pfam" id="PF10152">
    <property type="entry name" value="CCDC53"/>
    <property type="match status" value="1"/>
</dbReference>
<feature type="compositionally biased region" description="Basic and acidic residues" evidence="2">
    <location>
        <begin position="145"/>
        <end position="202"/>
    </location>
</feature>
<feature type="region of interest" description="Disordered" evidence="2">
    <location>
        <begin position="218"/>
        <end position="268"/>
    </location>
</feature>
<accession>A0ABD2JDC1</accession>
<feature type="compositionally biased region" description="Basic and acidic residues" evidence="2">
    <location>
        <begin position="33"/>
        <end position="42"/>
    </location>
</feature>
<dbReference type="GO" id="GO:0005737">
    <property type="term" value="C:cytoplasm"/>
    <property type="evidence" value="ECO:0007669"/>
    <property type="project" value="UniProtKB-ARBA"/>
</dbReference>
<reference evidence="3 4" key="1">
    <citation type="submission" date="2024-10" db="EMBL/GenBank/DDBJ databases">
        <authorList>
            <person name="Kim D."/>
        </authorList>
    </citation>
    <scope>NUCLEOTIDE SEQUENCE [LARGE SCALE GENOMIC DNA]</scope>
    <source>
        <strain evidence="3">BH-2024</strain>
    </source>
</reference>
<dbReference type="PANTHER" id="PTHR13015:SF0">
    <property type="entry name" value="WASH COMPLEX SUBUNIT 3"/>
    <property type="match status" value="1"/>
</dbReference>
<evidence type="ECO:0000256" key="1">
    <source>
        <dbReference type="ARBA" id="ARBA00006290"/>
    </source>
</evidence>
<evidence type="ECO:0000256" key="2">
    <source>
        <dbReference type="SAM" id="MobiDB-lite"/>
    </source>
</evidence>
<comment type="caution">
    <text evidence="3">The sequence shown here is derived from an EMBL/GenBank/DDBJ whole genome shotgun (WGS) entry which is preliminary data.</text>
</comment>
<feature type="region of interest" description="Disordered" evidence="2">
    <location>
        <begin position="145"/>
        <end position="203"/>
    </location>
</feature>
<protein>
    <submittedName>
        <fullName evidence="3">Uncharacterized protein</fullName>
    </submittedName>
</protein>
<name>A0ABD2JDC1_9BILA</name>
<dbReference type="InterPro" id="IPR019309">
    <property type="entry name" value="WASHC3"/>
</dbReference>
<gene>
    <name evidence="3" type="ORF">niasHT_023190</name>
</gene>
<sequence>MAAPRATFSVGSEIDDSWKLEKAAGEGGAMRTEGSEKSEGMKATRRKTKPILMSSHCKTLEEDEEWMANLHFVRSDIDPATVKPIDSRQLASLVNEFLLRSADILNGFCAQFENRMMELDFRLDTFERMLTLMERKLENINVDEVKKQSAEEKETAEKAEGMTRKEKGEETAEGTGEEKRTEKKQGKETAAEGKTKAKEHPKMAKYFKMLKMGVPEAAVRQKMRSEGMDDALLNDPEKELPLESPQNEAQIGHDALAEDDESSSNSDE</sequence>
<evidence type="ECO:0000313" key="3">
    <source>
        <dbReference type="EMBL" id="KAL3088572.1"/>
    </source>
</evidence>
<evidence type="ECO:0000313" key="4">
    <source>
        <dbReference type="Proteomes" id="UP001620626"/>
    </source>
</evidence>